<accession>A0A7W7SRU9</accession>
<sequence length="231" mass="25150">MSAHLALGTAPPGNSTPPTRLAWSTLVDAFELACLLRCASMPARPAMTQYSQRPLPRALAGARTLVEFSQPTAAERMRQLMARLEIPVEEETVTAGLRRRYTVHRLGVPARCQAEYTATIDLAWRQAREALHSPITAGTSTVRQQWRPRLAAAAWSAVLLGAGRHIHKHILGVRVSDQDLAGVLVRSAQLLGATASLDRRSGCFLVSVPAGVDKRRIMQNTAYRSPLVTSS</sequence>
<protein>
    <submittedName>
        <fullName evidence="1">Uncharacterized protein</fullName>
    </submittedName>
</protein>
<keyword evidence="2" id="KW-1185">Reference proteome</keyword>
<dbReference type="AlphaFoldDB" id="A0A7W7SRU9"/>
<dbReference type="RefSeq" id="WP_184535664.1">
    <property type="nucleotide sequence ID" value="NZ_JACHJW010000001.1"/>
</dbReference>
<organism evidence="1 2">
    <name type="scientific">Micromonospora polyrhachis</name>
    <dbReference type="NCBI Taxonomy" id="1282883"/>
    <lineage>
        <taxon>Bacteria</taxon>
        <taxon>Bacillati</taxon>
        <taxon>Actinomycetota</taxon>
        <taxon>Actinomycetes</taxon>
        <taxon>Micromonosporales</taxon>
        <taxon>Micromonosporaceae</taxon>
        <taxon>Micromonospora</taxon>
    </lineage>
</organism>
<evidence type="ECO:0000313" key="1">
    <source>
        <dbReference type="EMBL" id="MBB4959788.1"/>
    </source>
</evidence>
<reference evidence="1 2" key="1">
    <citation type="submission" date="2020-08" db="EMBL/GenBank/DDBJ databases">
        <title>Sequencing the genomes of 1000 actinobacteria strains.</title>
        <authorList>
            <person name="Klenk H.-P."/>
        </authorList>
    </citation>
    <scope>NUCLEOTIDE SEQUENCE [LARGE SCALE GENOMIC DNA]</scope>
    <source>
        <strain evidence="1 2">DSM 45886</strain>
    </source>
</reference>
<evidence type="ECO:0000313" key="2">
    <source>
        <dbReference type="Proteomes" id="UP000578819"/>
    </source>
</evidence>
<comment type="caution">
    <text evidence="1">The sequence shown here is derived from an EMBL/GenBank/DDBJ whole genome shotgun (WGS) entry which is preliminary data.</text>
</comment>
<name>A0A7W7SRU9_9ACTN</name>
<proteinExistence type="predicted"/>
<dbReference type="Proteomes" id="UP000578819">
    <property type="component" value="Unassembled WGS sequence"/>
</dbReference>
<dbReference type="EMBL" id="JACHJW010000001">
    <property type="protein sequence ID" value="MBB4959788.1"/>
    <property type="molecule type" value="Genomic_DNA"/>
</dbReference>
<gene>
    <name evidence="1" type="ORF">FHR38_003521</name>
</gene>